<evidence type="ECO:0000313" key="5">
    <source>
        <dbReference type="EMBL" id="KAK8998465.1"/>
    </source>
</evidence>
<evidence type="ECO:0000256" key="3">
    <source>
        <dbReference type="ARBA" id="ARBA00022821"/>
    </source>
</evidence>
<protein>
    <recommendedName>
        <fullName evidence="4">Disease resistance N-terminal domain-containing protein</fullName>
    </recommendedName>
</protein>
<accession>A0ABR2QCQ7</accession>
<keyword evidence="6" id="KW-1185">Reference proteome</keyword>
<evidence type="ECO:0000313" key="6">
    <source>
        <dbReference type="Proteomes" id="UP001396334"/>
    </source>
</evidence>
<sequence>METVAAVGEAFFSSIFEVLLENLNASDLIKFTPKKKELKKWEKTLRGIDAVLADAEEKQVMNRSVKIWLEDLKVLADDANNILDEFAYEELRRKFTAKNNCFRAQANGGAVREEIFTCLG</sequence>
<dbReference type="Gene3D" id="1.20.5.4130">
    <property type="match status" value="1"/>
</dbReference>
<evidence type="ECO:0000259" key="4">
    <source>
        <dbReference type="Pfam" id="PF18052"/>
    </source>
</evidence>
<proteinExistence type="predicted"/>
<dbReference type="Pfam" id="PF18052">
    <property type="entry name" value="Rx_N"/>
    <property type="match status" value="1"/>
</dbReference>
<evidence type="ECO:0000256" key="1">
    <source>
        <dbReference type="ARBA" id="ARBA00022737"/>
    </source>
</evidence>
<evidence type="ECO:0000256" key="2">
    <source>
        <dbReference type="ARBA" id="ARBA00022741"/>
    </source>
</evidence>
<feature type="domain" description="Disease resistance N-terminal" evidence="4">
    <location>
        <begin position="29"/>
        <end position="103"/>
    </location>
</feature>
<keyword evidence="3" id="KW-0611">Plant defense</keyword>
<comment type="caution">
    <text evidence="5">The sequence shown here is derived from an EMBL/GenBank/DDBJ whole genome shotgun (WGS) entry which is preliminary data.</text>
</comment>
<dbReference type="Proteomes" id="UP001396334">
    <property type="component" value="Unassembled WGS sequence"/>
</dbReference>
<keyword evidence="1" id="KW-0677">Repeat</keyword>
<dbReference type="EMBL" id="JBBPBN010000041">
    <property type="protein sequence ID" value="KAK8998465.1"/>
    <property type="molecule type" value="Genomic_DNA"/>
</dbReference>
<gene>
    <name evidence="5" type="ORF">V6N11_083854</name>
</gene>
<organism evidence="5 6">
    <name type="scientific">Hibiscus sabdariffa</name>
    <name type="common">roselle</name>
    <dbReference type="NCBI Taxonomy" id="183260"/>
    <lineage>
        <taxon>Eukaryota</taxon>
        <taxon>Viridiplantae</taxon>
        <taxon>Streptophyta</taxon>
        <taxon>Embryophyta</taxon>
        <taxon>Tracheophyta</taxon>
        <taxon>Spermatophyta</taxon>
        <taxon>Magnoliopsida</taxon>
        <taxon>eudicotyledons</taxon>
        <taxon>Gunneridae</taxon>
        <taxon>Pentapetalae</taxon>
        <taxon>rosids</taxon>
        <taxon>malvids</taxon>
        <taxon>Malvales</taxon>
        <taxon>Malvaceae</taxon>
        <taxon>Malvoideae</taxon>
        <taxon>Hibiscus</taxon>
    </lineage>
</organism>
<reference evidence="5 6" key="1">
    <citation type="journal article" date="2024" name="G3 (Bethesda)">
        <title>Genome assembly of Hibiscus sabdariffa L. provides insights into metabolisms of medicinal natural products.</title>
        <authorList>
            <person name="Kim T."/>
        </authorList>
    </citation>
    <scope>NUCLEOTIDE SEQUENCE [LARGE SCALE GENOMIC DNA]</scope>
    <source>
        <strain evidence="5">TK-2024</strain>
        <tissue evidence="5">Old leaves</tissue>
    </source>
</reference>
<dbReference type="InterPro" id="IPR041118">
    <property type="entry name" value="Rx_N"/>
</dbReference>
<keyword evidence="2" id="KW-0547">Nucleotide-binding</keyword>
<name>A0ABR2QCQ7_9ROSI</name>